<dbReference type="PIRSF" id="PIRSF006066">
    <property type="entry name" value="HI0050"/>
    <property type="match status" value="1"/>
</dbReference>
<dbReference type="RefSeq" id="WP_076523940.1">
    <property type="nucleotide sequence ID" value="NZ_CP067140.1"/>
</dbReference>
<feature type="transmembrane region" description="Helical" evidence="7">
    <location>
        <begin position="85"/>
        <end position="112"/>
    </location>
</feature>
<keyword evidence="7" id="KW-0813">Transport</keyword>
<feature type="transmembrane region" description="Helical" evidence="7">
    <location>
        <begin position="169"/>
        <end position="190"/>
    </location>
</feature>
<feature type="transmembrane region" description="Helical" evidence="7">
    <location>
        <begin position="53"/>
        <end position="73"/>
    </location>
</feature>
<comment type="subunit">
    <text evidence="7">The complex comprises the extracytoplasmic solute receptor protein and the two transmembrane proteins.</text>
</comment>
<dbReference type="GO" id="GO:0022857">
    <property type="term" value="F:transmembrane transporter activity"/>
    <property type="evidence" value="ECO:0007669"/>
    <property type="project" value="UniProtKB-UniRule"/>
</dbReference>
<feature type="transmembrane region" description="Helical" evidence="7">
    <location>
        <begin position="400"/>
        <end position="421"/>
    </location>
</feature>
<feature type="domain" description="TRAP C4-dicarboxylate transport system permease DctM subunit" evidence="8">
    <location>
        <begin position="7"/>
        <end position="416"/>
    </location>
</feature>
<keyword evidence="3 7" id="KW-0997">Cell inner membrane</keyword>
<accession>A0AA45W2R1</accession>
<keyword evidence="4 7" id="KW-0812">Transmembrane</keyword>
<protein>
    <recommendedName>
        <fullName evidence="7">TRAP transporter large permease protein</fullName>
    </recommendedName>
</protein>
<feature type="transmembrane region" description="Helical" evidence="7">
    <location>
        <begin position="133"/>
        <end position="163"/>
    </location>
</feature>
<evidence type="ECO:0000256" key="6">
    <source>
        <dbReference type="ARBA" id="ARBA00023136"/>
    </source>
</evidence>
<evidence type="ECO:0000256" key="7">
    <source>
        <dbReference type="RuleBase" id="RU369079"/>
    </source>
</evidence>
<reference evidence="9 11" key="1">
    <citation type="submission" date="2017-01" db="EMBL/GenBank/DDBJ databases">
        <authorList>
            <person name="Varghese N."/>
            <person name="Submissions S."/>
        </authorList>
    </citation>
    <scope>NUCLEOTIDE SEQUENCE [LARGE SCALE GENOMIC DNA]</scope>
    <source>
        <strain evidence="9 11">DSM 18447</strain>
    </source>
</reference>
<reference evidence="10 12" key="2">
    <citation type="submission" date="2021-01" db="EMBL/GenBank/DDBJ databases">
        <title>Biogeographic distribution of Paracoccus.</title>
        <authorList>
            <person name="Hollensteiner J."/>
            <person name="Leineberger J."/>
            <person name="Brinkhoff T."/>
            <person name="Daniel R."/>
        </authorList>
    </citation>
    <scope>NUCLEOTIDE SEQUENCE [LARGE SCALE GENOMIC DNA]</scope>
    <source>
        <strain evidence="10 12">DSM 18447</strain>
    </source>
</reference>
<evidence type="ECO:0000256" key="3">
    <source>
        <dbReference type="ARBA" id="ARBA00022519"/>
    </source>
</evidence>
<feature type="transmembrane region" description="Helical" evidence="7">
    <location>
        <begin position="360"/>
        <end position="380"/>
    </location>
</feature>
<feature type="transmembrane region" description="Helical" evidence="7">
    <location>
        <begin position="216"/>
        <end position="235"/>
    </location>
</feature>
<evidence type="ECO:0000256" key="1">
    <source>
        <dbReference type="ARBA" id="ARBA00004429"/>
    </source>
</evidence>
<organism evidence="9 11">
    <name type="scientific">Paracoccus saliphilus</name>
    <dbReference type="NCBI Taxonomy" id="405559"/>
    <lineage>
        <taxon>Bacteria</taxon>
        <taxon>Pseudomonadati</taxon>
        <taxon>Pseudomonadota</taxon>
        <taxon>Alphaproteobacteria</taxon>
        <taxon>Rhodobacterales</taxon>
        <taxon>Paracoccaceae</taxon>
        <taxon>Paracoccus</taxon>
    </lineage>
</organism>
<feature type="transmembrane region" description="Helical" evidence="7">
    <location>
        <begin position="241"/>
        <end position="260"/>
    </location>
</feature>
<dbReference type="PANTHER" id="PTHR33362:SF4">
    <property type="entry name" value="2,3-DIKETO-L-GULONATE TRAP TRANSPORTER LARGE PERMEASE PROTEIN YIAN"/>
    <property type="match status" value="1"/>
</dbReference>
<evidence type="ECO:0000259" key="8">
    <source>
        <dbReference type="Pfam" id="PF06808"/>
    </source>
</evidence>
<dbReference type="Pfam" id="PF06808">
    <property type="entry name" value="DctM"/>
    <property type="match status" value="1"/>
</dbReference>
<proteinExistence type="inferred from homology"/>
<feature type="transmembrane region" description="Helical" evidence="7">
    <location>
        <begin position="6"/>
        <end position="32"/>
    </location>
</feature>
<evidence type="ECO:0000313" key="12">
    <source>
        <dbReference type="Proteomes" id="UP001215549"/>
    </source>
</evidence>
<comment type="subcellular location">
    <subcellularLocation>
        <location evidence="1 7">Cell inner membrane</location>
        <topology evidence="1 7">Multi-pass membrane protein</topology>
    </subcellularLocation>
</comment>
<dbReference type="InterPro" id="IPR004681">
    <property type="entry name" value="TRAP_DctM"/>
</dbReference>
<feature type="transmembrane region" description="Helical" evidence="7">
    <location>
        <begin position="315"/>
        <end position="348"/>
    </location>
</feature>
<keyword evidence="6 7" id="KW-0472">Membrane</keyword>
<keyword evidence="12" id="KW-1185">Reference proteome</keyword>
<sequence length="428" mass="45475">MLLLGILLFVLAVVIGLPISFALLLASAPTFLTGDYLPTSIAVQKMVQVTQSYPLMAIPFFVLAGNIMTESGIARRLVDFSRVLVGWMVGGLAQVSIILSLLMGGIAGSAVADTAMQSRLLGGPMIAKGYSKGFTAGVIAYSSIITATIPPSIGLIVFGFIANVSVGKLLLAGIIPGLILTVALMGYTYLAARKMGYGAEDVELPTWGDVYRSGKAAFWALMFPIILLVGFRFGFFTATEAGAFVIVYALVIGAFVYRDLKWSNLWSALQQSLSDIGMIMLIIIMAAVLGHVIVLEQAPTRLASALAVLSDDPTVTLLLILGFLVVAGMIMEATVNVLLLTPLFLPILQAQGHDPIHFGVLMVTIITMGGNTPPIGVGMFTVCGMLKVSIKDYIKGSTPFLLVMLSAFLFMALVPNVVTWLPNQMMGK</sequence>
<evidence type="ECO:0000256" key="5">
    <source>
        <dbReference type="ARBA" id="ARBA00022989"/>
    </source>
</evidence>
<dbReference type="GO" id="GO:0005886">
    <property type="term" value="C:plasma membrane"/>
    <property type="evidence" value="ECO:0007669"/>
    <property type="project" value="UniProtKB-SubCell"/>
</dbReference>
<dbReference type="EMBL" id="CP067140">
    <property type="protein sequence ID" value="WCR01430.1"/>
    <property type="molecule type" value="Genomic_DNA"/>
</dbReference>
<evidence type="ECO:0000256" key="2">
    <source>
        <dbReference type="ARBA" id="ARBA00022475"/>
    </source>
</evidence>
<name>A0AA45W2R1_9RHOB</name>
<comment type="similarity">
    <text evidence="7">Belongs to the TRAP transporter large permease family.</text>
</comment>
<evidence type="ECO:0000313" key="10">
    <source>
        <dbReference type="EMBL" id="WCR01430.1"/>
    </source>
</evidence>
<dbReference type="Proteomes" id="UP001215549">
    <property type="component" value="Chromosome"/>
</dbReference>
<evidence type="ECO:0000313" key="11">
    <source>
        <dbReference type="Proteomes" id="UP000186216"/>
    </source>
</evidence>
<dbReference type="EMBL" id="FTOU01000003">
    <property type="protein sequence ID" value="SIS69559.1"/>
    <property type="molecule type" value="Genomic_DNA"/>
</dbReference>
<evidence type="ECO:0000313" key="9">
    <source>
        <dbReference type="EMBL" id="SIS69559.1"/>
    </source>
</evidence>
<dbReference type="AlphaFoldDB" id="A0AA45W2R1"/>
<comment type="function">
    <text evidence="7">Part of the tripartite ATP-independent periplasmic (TRAP) transport system.</text>
</comment>
<keyword evidence="5 7" id="KW-1133">Transmembrane helix</keyword>
<dbReference type="Proteomes" id="UP000186216">
    <property type="component" value="Unassembled WGS sequence"/>
</dbReference>
<dbReference type="PANTHER" id="PTHR33362">
    <property type="entry name" value="SIALIC ACID TRAP TRANSPORTER PERMEASE PROTEIN SIAT-RELATED"/>
    <property type="match status" value="1"/>
</dbReference>
<dbReference type="NCBIfam" id="TIGR00786">
    <property type="entry name" value="dctM"/>
    <property type="match status" value="1"/>
</dbReference>
<dbReference type="InterPro" id="IPR010656">
    <property type="entry name" value="DctM"/>
</dbReference>
<gene>
    <name evidence="10" type="ORF">JHX88_10735</name>
    <name evidence="9" type="ORF">SAMN05421772_10352</name>
</gene>
<evidence type="ECO:0000256" key="4">
    <source>
        <dbReference type="ARBA" id="ARBA00022692"/>
    </source>
</evidence>
<keyword evidence="2" id="KW-1003">Cell membrane</keyword>
<feature type="transmembrane region" description="Helical" evidence="7">
    <location>
        <begin position="272"/>
        <end position="295"/>
    </location>
</feature>